<reference evidence="5 6" key="1">
    <citation type="submission" date="2011-09" db="EMBL/GenBank/DDBJ databases">
        <title>The Genome Sequence of Plasmodium vivax North Korean.</title>
        <authorList>
            <consortium name="The Broad Institute Genome Sequencing Platform"/>
            <consortium name="The Broad Institute Genome Sequencing Center for Infectious Disease"/>
            <person name="Neafsey D."/>
            <person name="Carlton J."/>
            <person name="Barnwell J."/>
            <person name="Collins W."/>
            <person name="Escalante A."/>
            <person name="Mullikin J."/>
            <person name="Saul A."/>
            <person name="Guigo R."/>
            <person name="Camara F."/>
            <person name="Young S.K."/>
            <person name="Zeng Q."/>
            <person name="Gargeya S."/>
            <person name="Fitzgerald M."/>
            <person name="Haas B."/>
            <person name="Abouelleil A."/>
            <person name="Alvarado L."/>
            <person name="Arachchi H.M."/>
            <person name="Berlin A."/>
            <person name="Brown A."/>
            <person name="Chapman S.B."/>
            <person name="Chen Z."/>
            <person name="Dunbar C."/>
            <person name="Freedman E."/>
            <person name="Gearin G."/>
            <person name="Gellesch M."/>
            <person name="Goldberg J."/>
            <person name="Griggs A."/>
            <person name="Gujja S."/>
            <person name="Heiman D."/>
            <person name="Howarth C."/>
            <person name="Larson L."/>
            <person name="Lui A."/>
            <person name="MacDonald P.J.P."/>
            <person name="Montmayeur A."/>
            <person name="Murphy C."/>
            <person name="Neiman D."/>
            <person name="Pearson M."/>
            <person name="Priest M."/>
            <person name="Roberts A."/>
            <person name="Saif S."/>
            <person name="Shea T."/>
            <person name="Shenoy N."/>
            <person name="Sisk P."/>
            <person name="Stolte C."/>
            <person name="Sykes S."/>
            <person name="Wortman J."/>
            <person name="Nusbaum C."/>
            <person name="Birren B."/>
        </authorList>
    </citation>
    <scope>NUCLEOTIDE SEQUENCE [LARGE SCALE GENOMIC DNA]</scope>
    <source>
        <strain evidence="5 6">North Korean</strain>
    </source>
</reference>
<protein>
    <recommendedName>
        <fullName evidence="7">50S ribosomal protein L23</fullName>
    </recommendedName>
</protein>
<sequence length="139" mass="16004">MEIINVIKGPYFSHKKISVPSQNKFVLSFVVDQKSNKIMIKKAFKAVFGIKVLDVNTVIRKPKPARITRYTRKNFTKSRKIALISLLKEDFLSLKRALEGEEASNEVMSSLEVNEKKGDSVKNKEEKKKIEEDKESEKM</sequence>
<dbReference type="InterPro" id="IPR012677">
    <property type="entry name" value="Nucleotide-bd_a/b_plait_sf"/>
</dbReference>
<evidence type="ECO:0000256" key="4">
    <source>
        <dbReference type="SAM" id="MobiDB-lite"/>
    </source>
</evidence>
<evidence type="ECO:0000313" key="6">
    <source>
        <dbReference type="Proteomes" id="UP000053239"/>
    </source>
</evidence>
<evidence type="ECO:0000256" key="1">
    <source>
        <dbReference type="ARBA" id="ARBA00006700"/>
    </source>
</evidence>
<feature type="compositionally biased region" description="Basic and acidic residues" evidence="4">
    <location>
        <begin position="113"/>
        <end position="139"/>
    </location>
</feature>
<evidence type="ECO:0000256" key="2">
    <source>
        <dbReference type="ARBA" id="ARBA00022980"/>
    </source>
</evidence>
<dbReference type="Pfam" id="PF00276">
    <property type="entry name" value="Ribosomal_L23"/>
    <property type="match status" value="1"/>
</dbReference>
<dbReference type="EMBL" id="KQ235637">
    <property type="protein sequence ID" value="KMZ96322.1"/>
    <property type="molecule type" value="Genomic_DNA"/>
</dbReference>
<feature type="region of interest" description="Disordered" evidence="4">
    <location>
        <begin position="100"/>
        <end position="139"/>
    </location>
</feature>
<dbReference type="InterPro" id="IPR013025">
    <property type="entry name" value="Ribosomal_uL23-like"/>
</dbReference>
<dbReference type="GO" id="GO:0005840">
    <property type="term" value="C:ribosome"/>
    <property type="evidence" value="ECO:0007669"/>
    <property type="project" value="UniProtKB-KW"/>
</dbReference>
<evidence type="ECO:0008006" key="7">
    <source>
        <dbReference type="Google" id="ProtNLM"/>
    </source>
</evidence>
<dbReference type="GO" id="GO:0003735">
    <property type="term" value="F:structural constituent of ribosome"/>
    <property type="evidence" value="ECO:0007669"/>
    <property type="project" value="InterPro"/>
</dbReference>
<keyword evidence="2" id="KW-0689">Ribosomal protein</keyword>
<dbReference type="AlphaFoldDB" id="A0A0J9TNM5"/>
<name>A0A0J9TNM5_PLAVI</name>
<dbReference type="GO" id="GO:0006412">
    <property type="term" value="P:translation"/>
    <property type="evidence" value="ECO:0007669"/>
    <property type="project" value="InterPro"/>
</dbReference>
<dbReference type="Proteomes" id="UP000053239">
    <property type="component" value="Unassembled WGS sequence"/>
</dbReference>
<dbReference type="Gene3D" id="3.30.70.330">
    <property type="match status" value="1"/>
</dbReference>
<evidence type="ECO:0000256" key="3">
    <source>
        <dbReference type="ARBA" id="ARBA00023274"/>
    </source>
</evidence>
<dbReference type="InterPro" id="IPR012678">
    <property type="entry name" value="Ribosomal_uL23/eL15/eS24_sf"/>
</dbReference>
<keyword evidence="3" id="KW-0687">Ribonucleoprotein</keyword>
<gene>
    <name evidence="5" type="ORF">PVNG_02460</name>
</gene>
<accession>A0A0J9TNM5</accession>
<comment type="similarity">
    <text evidence="1">Belongs to the universal ribosomal protein uL23 family.</text>
</comment>
<dbReference type="HAMAP" id="MF_01369_B">
    <property type="entry name" value="Ribosomal_uL23_B"/>
    <property type="match status" value="1"/>
</dbReference>
<dbReference type="GO" id="GO:1990904">
    <property type="term" value="C:ribonucleoprotein complex"/>
    <property type="evidence" value="ECO:0007669"/>
    <property type="project" value="UniProtKB-KW"/>
</dbReference>
<dbReference type="SUPFAM" id="SSF54189">
    <property type="entry name" value="Ribosomal proteins S24e, L23 and L15e"/>
    <property type="match status" value="1"/>
</dbReference>
<organism evidence="5 6">
    <name type="scientific">Plasmodium vivax North Korean</name>
    <dbReference type="NCBI Taxonomy" id="1035514"/>
    <lineage>
        <taxon>Eukaryota</taxon>
        <taxon>Sar</taxon>
        <taxon>Alveolata</taxon>
        <taxon>Apicomplexa</taxon>
        <taxon>Aconoidasida</taxon>
        <taxon>Haemosporida</taxon>
        <taxon>Plasmodiidae</taxon>
        <taxon>Plasmodium</taxon>
        <taxon>Plasmodium (Plasmodium)</taxon>
    </lineage>
</organism>
<evidence type="ECO:0000313" key="5">
    <source>
        <dbReference type="EMBL" id="KMZ96322.1"/>
    </source>
</evidence>
<proteinExistence type="inferred from homology"/>